<feature type="transmembrane region" description="Helical" evidence="6">
    <location>
        <begin position="21"/>
        <end position="44"/>
    </location>
</feature>
<evidence type="ECO:0000313" key="8">
    <source>
        <dbReference type="Proteomes" id="UP000053611"/>
    </source>
</evidence>
<keyword evidence="3 6" id="KW-0812">Transmembrane</keyword>
<evidence type="ECO:0000313" key="7">
    <source>
        <dbReference type="EMBL" id="KLT44742.1"/>
    </source>
</evidence>
<comment type="subcellular location">
    <subcellularLocation>
        <location evidence="1">Membrane</location>
        <topology evidence="1">Multi-pass membrane protein</topology>
    </subcellularLocation>
</comment>
<keyword evidence="4 6" id="KW-1133">Transmembrane helix</keyword>
<feature type="transmembrane region" description="Helical" evidence="6">
    <location>
        <begin position="406"/>
        <end position="426"/>
    </location>
</feature>
<sequence>MSIREEHEAQEVPAHSSERSFSFFSCLGLAFTTLNSWCAVAASLPLVLPSGGSVSMVWGLVVSTFGTMAMALSLAEICHVFPTSGGQYDWAYILAPPALRRPLSFVTAWNVTAGWVALGATAATVGARFILGIVALWNGTPPRAWHVFLITLAFVLHAAVLNVFGARLLPLINRVSGVWSMLGIVVVVVTVLACSGEYQPAQDVFARWTNETGWPDGMAFILGLLQSTFGLTAFDSVAFMVDHMPRPSINAPKTIVIAVGLGAITSWVYLVALLFCLKDLRLVMESPSGPLLQVYFQATNSRAGVPVAAILTATGAVLSIAAINLGSSIALNAVLCATVVLLQVSYTVPIALLFVRGGAALGDTERCWSMGRWRRPVNCVALIFLVVTTVTFMFPPKIPVKGGDSMNWVVVVTGVVWLACGLTWVVDGRRRFEGPSELAVRLAAAKAA</sequence>
<feature type="transmembrane region" description="Helical" evidence="6">
    <location>
        <begin position="217"/>
        <end position="234"/>
    </location>
</feature>
<dbReference type="AlphaFoldDB" id="A0A0J0XUL2"/>
<keyword evidence="2" id="KW-0813">Transport</keyword>
<keyword evidence="5 6" id="KW-0472">Membrane</keyword>
<keyword evidence="8" id="KW-1185">Reference proteome</keyword>
<dbReference type="GO" id="GO:0016020">
    <property type="term" value="C:membrane"/>
    <property type="evidence" value="ECO:0007669"/>
    <property type="project" value="UniProtKB-SubCell"/>
</dbReference>
<evidence type="ECO:0000256" key="6">
    <source>
        <dbReference type="SAM" id="Phobius"/>
    </source>
</evidence>
<dbReference type="EMBL" id="KQ087185">
    <property type="protein sequence ID" value="KLT44742.1"/>
    <property type="molecule type" value="Genomic_DNA"/>
</dbReference>
<evidence type="ECO:0000256" key="4">
    <source>
        <dbReference type="ARBA" id="ARBA00022989"/>
    </source>
</evidence>
<evidence type="ECO:0000256" key="1">
    <source>
        <dbReference type="ARBA" id="ARBA00004141"/>
    </source>
</evidence>
<evidence type="ECO:0008006" key="9">
    <source>
        <dbReference type="Google" id="ProtNLM"/>
    </source>
</evidence>
<feature type="transmembrane region" description="Helical" evidence="6">
    <location>
        <begin position="329"/>
        <end position="355"/>
    </location>
</feature>
<dbReference type="PANTHER" id="PTHR45649:SF14">
    <property type="entry name" value="GABA PERMEASE"/>
    <property type="match status" value="1"/>
</dbReference>
<dbReference type="PANTHER" id="PTHR45649">
    <property type="entry name" value="AMINO-ACID PERMEASE BAT1"/>
    <property type="match status" value="1"/>
</dbReference>
<evidence type="ECO:0000256" key="3">
    <source>
        <dbReference type="ARBA" id="ARBA00022692"/>
    </source>
</evidence>
<dbReference type="GO" id="GO:0022857">
    <property type="term" value="F:transmembrane transporter activity"/>
    <property type="evidence" value="ECO:0007669"/>
    <property type="project" value="InterPro"/>
</dbReference>
<evidence type="ECO:0000256" key="2">
    <source>
        <dbReference type="ARBA" id="ARBA00022448"/>
    </source>
</evidence>
<feature type="transmembrane region" description="Helical" evidence="6">
    <location>
        <begin position="303"/>
        <end position="323"/>
    </location>
</feature>
<dbReference type="Gene3D" id="1.20.1740.10">
    <property type="entry name" value="Amino acid/polyamine transporter I"/>
    <property type="match status" value="1"/>
</dbReference>
<feature type="transmembrane region" description="Helical" evidence="6">
    <location>
        <begin position="115"/>
        <end position="137"/>
    </location>
</feature>
<feature type="transmembrane region" description="Helical" evidence="6">
    <location>
        <begin position="254"/>
        <end position="277"/>
    </location>
</feature>
<feature type="transmembrane region" description="Helical" evidence="6">
    <location>
        <begin position="144"/>
        <end position="165"/>
    </location>
</feature>
<dbReference type="PIRSF" id="PIRSF006060">
    <property type="entry name" value="AA_transporter"/>
    <property type="match status" value="1"/>
</dbReference>
<dbReference type="Pfam" id="PF13520">
    <property type="entry name" value="AA_permease_2"/>
    <property type="match status" value="1"/>
</dbReference>
<reference evidence="7 8" key="1">
    <citation type="submission" date="2015-03" db="EMBL/GenBank/DDBJ databases">
        <title>Genomics and transcriptomics of the oil-accumulating basidiomycete yeast T. oleaginosus allow insights into substrate utilization and the diverse evolutionary trajectories of mating systems in fungi.</title>
        <authorList>
            <consortium name="DOE Joint Genome Institute"/>
            <person name="Kourist R."/>
            <person name="Kracht O."/>
            <person name="Bracharz F."/>
            <person name="Lipzen A."/>
            <person name="Nolan M."/>
            <person name="Ohm R."/>
            <person name="Grigoriev I."/>
            <person name="Sun S."/>
            <person name="Heitman J."/>
            <person name="Bruck T."/>
            <person name="Nowrousian M."/>
        </authorList>
    </citation>
    <scope>NUCLEOTIDE SEQUENCE [LARGE SCALE GENOMIC DNA]</scope>
    <source>
        <strain evidence="7 8">IBC0246</strain>
    </source>
</reference>
<proteinExistence type="predicted"/>
<accession>A0A0J0XUL2</accession>
<feature type="transmembrane region" description="Helical" evidence="6">
    <location>
        <begin position="376"/>
        <end position="394"/>
    </location>
</feature>
<name>A0A0J0XUL2_9TREE</name>
<protein>
    <recommendedName>
        <fullName evidence="9">Amino acid transporter</fullName>
    </recommendedName>
</protein>
<dbReference type="OrthoDB" id="3900342at2759"/>
<organism evidence="7 8">
    <name type="scientific">Cutaneotrichosporon oleaginosum</name>
    <dbReference type="NCBI Taxonomy" id="879819"/>
    <lineage>
        <taxon>Eukaryota</taxon>
        <taxon>Fungi</taxon>
        <taxon>Dikarya</taxon>
        <taxon>Basidiomycota</taxon>
        <taxon>Agaricomycotina</taxon>
        <taxon>Tremellomycetes</taxon>
        <taxon>Trichosporonales</taxon>
        <taxon>Trichosporonaceae</taxon>
        <taxon>Cutaneotrichosporon</taxon>
    </lineage>
</organism>
<feature type="transmembrane region" description="Helical" evidence="6">
    <location>
        <begin position="177"/>
        <end position="196"/>
    </location>
</feature>
<dbReference type="STRING" id="879819.A0A0J0XUL2"/>
<evidence type="ECO:0000256" key="5">
    <source>
        <dbReference type="ARBA" id="ARBA00023136"/>
    </source>
</evidence>
<dbReference type="Proteomes" id="UP000053611">
    <property type="component" value="Unassembled WGS sequence"/>
</dbReference>
<gene>
    <name evidence="7" type="ORF">CC85DRAFT_307074</name>
</gene>
<dbReference type="InterPro" id="IPR002293">
    <property type="entry name" value="AA/rel_permease1"/>
</dbReference>